<organism evidence="8 9">
    <name type="scientific">Aneurinibacillus aneurinilyticus ATCC 12856</name>
    <dbReference type="NCBI Taxonomy" id="649747"/>
    <lineage>
        <taxon>Bacteria</taxon>
        <taxon>Bacillati</taxon>
        <taxon>Bacillota</taxon>
        <taxon>Bacilli</taxon>
        <taxon>Bacillales</taxon>
        <taxon>Paenibacillaceae</taxon>
        <taxon>Aneurinibacillus group</taxon>
        <taxon>Aneurinibacillus</taxon>
    </lineage>
</organism>
<evidence type="ECO:0000256" key="6">
    <source>
        <dbReference type="SAM" id="SignalP"/>
    </source>
</evidence>
<keyword evidence="5" id="KW-0653">Protein transport</keyword>
<dbReference type="InterPro" id="IPR039424">
    <property type="entry name" value="SBP_5"/>
</dbReference>
<protein>
    <submittedName>
        <fullName evidence="8">Dipeptide-binding protein DppE</fullName>
    </submittedName>
</protein>
<dbReference type="GO" id="GO:0043190">
    <property type="term" value="C:ATP-binding cassette (ABC) transporter complex"/>
    <property type="evidence" value="ECO:0007669"/>
    <property type="project" value="InterPro"/>
</dbReference>
<accession>U1WIV7</accession>
<feature type="domain" description="Solute-binding protein family 5" evidence="7">
    <location>
        <begin position="112"/>
        <end position="493"/>
    </location>
</feature>
<dbReference type="PIRSF" id="PIRSF002741">
    <property type="entry name" value="MppA"/>
    <property type="match status" value="1"/>
</dbReference>
<evidence type="ECO:0000256" key="4">
    <source>
        <dbReference type="ARBA" id="ARBA00022729"/>
    </source>
</evidence>
<dbReference type="Gene3D" id="3.40.190.10">
    <property type="entry name" value="Periplasmic binding protein-like II"/>
    <property type="match status" value="1"/>
</dbReference>
<evidence type="ECO:0000256" key="1">
    <source>
        <dbReference type="ARBA" id="ARBA00004196"/>
    </source>
</evidence>
<dbReference type="Proteomes" id="UP000016511">
    <property type="component" value="Unassembled WGS sequence"/>
</dbReference>
<evidence type="ECO:0000313" key="8">
    <source>
        <dbReference type="EMBL" id="ERI08524.1"/>
    </source>
</evidence>
<dbReference type="GO" id="GO:0015833">
    <property type="term" value="P:peptide transport"/>
    <property type="evidence" value="ECO:0007669"/>
    <property type="project" value="UniProtKB-KW"/>
</dbReference>
<dbReference type="Pfam" id="PF00496">
    <property type="entry name" value="SBP_bac_5"/>
    <property type="match status" value="1"/>
</dbReference>
<dbReference type="AlphaFoldDB" id="U1WIV7"/>
<gene>
    <name evidence="8" type="ORF">HMPREF0083_03369</name>
</gene>
<evidence type="ECO:0000313" key="9">
    <source>
        <dbReference type="Proteomes" id="UP000016511"/>
    </source>
</evidence>
<dbReference type="HOGENOM" id="CLU_017028_0_3_9"/>
<dbReference type="Gene3D" id="3.90.76.10">
    <property type="entry name" value="Dipeptide-binding Protein, Domain 1"/>
    <property type="match status" value="1"/>
</dbReference>
<evidence type="ECO:0000256" key="2">
    <source>
        <dbReference type="ARBA" id="ARBA00005695"/>
    </source>
</evidence>
<evidence type="ECO:0000256" key="3">
    <source>
        <dbReference type="ARBA" id="ARBA00022448"/>
    </source>
</evidence>
<comment type="similarity">
    <text evidence="2">Belongs to the bacterial solute-binding protein 5 family.</text>
</comment>
<dbReference type="SUPFAM" id="SSF53850">
    <property type="entry name" value="Periplasmic binding protein-like II"/>
    <property type="match status" value="1"/>
</dbReference>
<dbReference type="eggNOG" id="COG4166">
    <property type="taxonomic scope" value="Bacteria"/>
</dbReference>
<evidence type="ECO:0000256" key="5">
    <source>
        <dbReference type="ARBA" id="ARBA00022856"/>
    </source>
</evidence>
<name>U1WIV7_ANEAE</name>
<dbReference type="GO" id="GO:0030288">
    <property type="term" value="C:outer membrane-bounded periplasmic space"/>
    <property type="evidence" value="ECO:0007669"/>
    <property type="project" value="UniProtKB-ARBA"/>
</dbReference>
<dbReference type="Gene3D" id="3.10.105.10">
    <property type="entry name" value="Dipeptide-binding Protein, Domain 3"/>
    <property type="match status" value="1"/>
</dbReference>
<keyword evidence="3" id="KW-0813">Transport</keyword>
<dbReference type="InterPro" id="IPR030678">
    <property type="entry name" value="Peptide/Ni-bd"/>
</dbReference>
<proteinExistence type="inferred from homology"/>
<dbReference type="InterPro" id="IPR000914">
    <property type="entry name" value="SBP_5_dom"/>
</dbReference>
<dbReference type="PATRIC" id="fig|649747.3.peg.3059"/>
<dbReference type="CDD" id="cd08504">
    <property type="entry name" value="PBP2_OppA"/>
    <property type="match status" value="1"/>
</dbReference>
<dbReference type="GO" id="GO:1904680">
    <property type="term" value="F:peptide transmembrane transporter activity"/>
    <property type="evidence" value="ECO:0007669"/>
    <property type="project" value="TreeGrafter"/>
</dbReference>
<feature type="chain" id="PRO_5039463745" evidence="6">
    <location>
        <begin position="44"/>
        <end position="571"/>
    </location>
</feature>
<dbReference type="PANTHER" id="PTHR30290:SF79">
    <property type="entry name" value="DIPEPTIDE-BINDING PROTEIN DPPE"/>
    <property type="match status" value="1"/>
</dbReference>
<keyword evidence="9" id="KW-1185">Reference proteome</keyword>
<comment type="subcellular location">
    <subcellularLocation>
        <location evidence="1">Cell envelope</location>
    </subcellularLocation>
</comment>
<evidence type="ECO:0000259" key="7">
    <source>
        <dbReference type="Pfam" id="PF00496"/>
    </source>
</evidence>
<dbReference type="FunFam" id="3.90.76.10:FF:000001">
    <property type="entry name" value="Oligopeptide ABC transporter substrate-binding protein"/>
    <property type="match status" value="1"/>
</dbReference>
<feature type="signal peptide" evidence="6">
    <location>
        <begin position="1"/>
        <end position="43"/>
    </location>
</feature>
<keyword evidence="4 6" id="KW-0732">Signal</keyword>
<dbReference type="FunFam" id="3.10.105.10:FF:000001">
    <property type="entry name" value="Oligopeptide ABC transporter, oligopeptide-binding protein"/>
    <property type="match status" value="1"/>
</dbReference>
<dbReference type="STRING" id="649747.HMPREF0083_03369"/>
<dbReference type="PANTHER" id="PTHR30290">
    <property type="entry name" value="PERIPLASMIC BINDING COMPONENT OF ABC TRANSPORTER"/>
    <property type="match status" value="1"/>
</dbReference>
<comment type="caution">
    <text evidence="8">The sequence shown here is derived from an EMBL/GenBank/DDBJ whole genome shotgun (WGS) entry which is preliminary data.</text>
</comment>
<keyword evidence="5" id="KW-0571">Peptide transport</keyword>
<sequence>MVRGRKRPGSNTREFFLYKKGEINVRKLSAVLLSCTMAFGVLAAGCSTNDTAAPGNKDTGQTKQEQKAKILIYNNQEEPTSLDPPIGFDERSYDILTNLMEGLTRLGKDQDPEPAMAKEWKISDDKKKYTFILRDGVKWSNGEPVTAQDFEYAWKRMLDPKTAPPSPAAFLAYVIEGAEAFNSGKGKAEDVKVKAIDEKTLEVTLAKPASYFLNMVANPALFPVHKKTVEGNKNWAAESSTYVSNGPFKMSEWKHDNEIKMVKNEAYWDAANVKLDGVTWKMVGELGTEYQMYQTGELHATTNVPPDLSDQLFAENKVKVENGAGTYFYRFNIKKEPFDNVNIRKAFNLAIDRQKIVDLINKRQEKPATGFVSYGFKDPAGGDFRDVSGELLKFNAEEAKQLLQKGMQEKGYTKLPEVTLVYNDSSTHPKIAQAMQEMYKEVLGVEVKLVTKEWKVLQDEQKKGQLMLARSSFLPDFADPINFLEGFQTGNSMNRTGWSNAQYDKLIQDAYNEADDAKRYQMMHEAEKILMNEAPIIPLYYYNKAYLQSDKVEGIVRHPFGYIDFKWADMK</sequence>
<reference evidence="8 9" key="1">
    <citation type="submission" date="2013-08" db="EMBL/GenBank/DDBJ databases">
        <authorList>
            <person name="Weinstock G."/>
            <person name="Sodergren E."/>
            <person name="Wylie T."/>
            <person name="Fulton L."/>
            <person name="Fulton R."/>
            <person name="Fronick C."/>
            <person name="O'Laughlin M."/>
            <person name="Godfrey J."/>
            <person name="Miner T."/>
            <person name="Herter B."/>
            <person name="Appelbaum E."/>
            <person name="Cordes M."/>
            <person name="Lek S."/>
            <person name="Wollam A."/>
            <person name="Pepin K.H."/>
            <person name="Palsikar V.B."/>
            <person name="Mitreva M."/>
            <person name="Wilson R.K."/>
        </authorList>
    </citation>
    <scope>NUCLEOTIDE SEQUENCE [LARGE SCALE GENOMIC DNA]</scope>
    <source>
        <strain evidence="8 9">ATCC 12856</strain>
    </source>
</reference>
<dbReference type="EMBL" id="AWSJ01000201">
    <property type="protein sequence ID" value="ERI08524.1"/>
    <property type="molecule type" value="Genomic_DNA"/>
</dbReference>